<evidence type="ECO:0000256" key="4">
    <source>
        <dbReference type="ARBA" id="ARBA00023015"/>
    </source>
</evidence>
<dbReference type="GO" id="GO:0006351">
    <property type="term" value="P:DNA-templated transcription"/>
    <property type="evidence" value="ECO:0007669"/>
    <property type="project" value="InterPro"/>
</dbReference>
<keyword evidence="7" id="KW-0539">Nucleus</keyword>
<dbReference type="OrthoDB" id="2283631at2759"/>
<dbReference type="InterPro" id="IPR001138">
    <property type="entry name" value="Zn2Cys6_DnaBD"/>
</dbReference>
<evidence type="ECO:0000313" key="10">
    <source>
        <dbReference type="EMBL" id="CAG8609545.1"/>
    </source>
</evidence>
<dbReference type="SMART" id="SM00906">
    <property type="entry name" value="Fungal_trans"/>
    <property type="match status" value="1"/>
</dbReference>
<comment type="subcellular location">
    <subcellularLocation>
        <location evidence="1">Nucleus</location>
    </subcellularLocation>
</comment>
<evidence type="ECO:0000256" key="6">
    <source>
        <dbReference type="ARBA" id="ARBA00023163"/>
    </source>
</evidence>
<feature type="domain" description="Zn(2)-C6 fungal-type" evidence="9">
    <location>
        <begin position="20"/>
        <end position="54"/>
    </location>
</feature>
<keyword evidence="3" id="KW-0862">Zinc</keyword>
<feature type="compositionally biased region" description="Polar residues" evidence="8">
    <location>
        <begin position="652"/>
        <end position="665"/>
    </location>
</feature>
<evidence type="ECO:0000259" key="9">
    <source>
        <dbReference type="PROSITE" id="PS50048"/>
    </source>
</evidence>
<dbReference type="SMART" id="SM00066">
    <property type="entry name" value="GAL4"/>
    <property type="match status" value="1"/>
</dbReference>
<evidence type="ECO:0000256" key="3">
    <source>
        <dbReference type="ARBA" id="ARBA00022833"/>
    </source>
</evidence>
<dbReference type="CDD" id="cd00067">
    <property type="entry name" value="GAL4"/>
    <property type="match status" value="1"/>
</dbReference>
<evidence type="ECO:0000256" key="1">
    <source>
        <dbReference type="ARBA" id="ARBA00004123"/>
    </source>
</evidence>
<dbReference type="Pfam" id="PF04082">
    <property type="entry name" value="Fungal_trans"/>
    <property type="match status" value="1"/>
</dbReference>
<dbReference type="InterPro" id="IPR051615">
    <property type="entry name" value="Transcr_Regulatory_Elem"/>
</dbReference>
<dbReference type="Gene3D" id="4.10.240.10">
    <property type="entry name" value="Zn(2)-C6 fungal-type DNA-binding domain"/>
    <property type="match status" value="1"/>
</dbReference>
<dbReference type="GO" id="GO:0005634">
    <property type="term" value="C:nucleus"/>
    <property type="evidence" value="ECO:0007669"/>
    <property type="project" value="UniProtKB-SubCell"/>
</dbReference>
<comment type="caution">
    <text evidence="10">The sequence shown here is derived from an EMBL/GenBank/DDBJ whole genome shotgun (WGS) entry which is preliminary data.</text>
</comment>
<protein>
    <submittedName>
        <fullName evidence="10">8155_t:CDS:1</fullName>
    </submittedName>
</protein>
<dbReference type="AlphaFoldDB" id="A0A9N9GL28"/>
<dbReference type="GO" id="GO:0008270">
    <property type="term" value="F:zinc ion binding"/>
    <property type="evidence" value="ECO:0007669"/>
    <property type="project" value="InterPro"/>
</dbReference>
<feature type="region of interest" description="Disordered" evidence="8">
    <location>
        <begin position="727"/>
        <end position="751"/>
    </location>
</feature>
<dbReference type="PROSITE" id="PS00463">
    <property type="entry name" value="ZN2_CY6_FUNGAL_1"/>
    <property type="match status" value="1"/>
</dbReference>
<evidence type="ECO:0000256" key="5">
    <source>
        <dbReference type="ARBA" id="ARBA00023125"/>
    </source>
</evidence>
<keyword evidence="4" id="KW-0805">Transcription regulation</keyword>
<feature type="compositionally biased region" description="Low complexity" evidence="8">
    <location>
        <begin position="638"/>
        <end position="651"/>
    </location>
</feature>
<dbReference type="SUPFAM" id="SSF57701">
    <property type="entry name" value="Zn2/Cys6 DNA-binding domain"/>
    <property type="match status" value="1"/>
</dbReference>
<feature type="compositionally biased region" description="Low complexity" evidence="8">
    <location>
        <begin position="727"/>
        <end position="738"/>
    </location>
</feature>
<dbReference type="InterPro" id="IPR036864">
    <property type="entry name" value="Zn2-C6_fun-type_DNA-bd_sf"/>
</dbReference>
<dbReference type="PANTHER" id="PTHR31313">
    <property type="entry name" value="TY1 ENHANCER ACTIVATOR"/>
    <property type="match status" value="1"/>
</dbReference>
<feature type="region of interest" description="Disordered" evidence="8">
    <location>
        <begin position="608"/>
        <end position="665"/>
    </location>
</feature>
<evidence type="ECO:0000256" key="2">
    <source>
        <dbReference type="ARBA" id="ARBA00022723"/>
    </source>
</evidence>
<dbReference type="Pfam" id="PF00172">
    <property type="entry name" value="Zn_clus"/>
    <property type="match status" value="1"/>
</dbReference>
<keyword evidence="11" id="KW-1185">Reference proteome</keyword>
<feature type="compositionally biased region" description="Polar residues" evidence="8">
    <location>
        <begin position="612"/>
        <end position="637"/>
    </location>
</feature>
<keyword evidence="2" id="KW-0479">Metal-binding</keyword>
<accession>A0A9N9GL28</accession>
<dbReference type="Proteomes" id="UP000789508">
    <property type="component" value="Unassembled WGS sequence"/>
</dbReference>
<keyword evidence="6" id="KW-0804">Transcription</keyword>
<evidence type="ECO:0000256" key="8">
    <source>
        <dbReference type="SAM" id="MobiDB-lite"/>
    </source>
</evidence>
<dbReference type="GO" id="GO:0000981">
    <property type="term" value="F:DNA-binding transcription factor activity, RNA polymerase II-specific"/>
    <property type="evidence" value="ECO:0007669"/>
    <property type="project" value="InterPro"/>
</dbReference>
<reference evidence="10" key="1">
    <citation type="submission" date="2021-06" db="EMBL/GenBank/DDBJ databases">
        <authorList>
            <person name="Kallberg Y."/>
            <person name="Tangrot J."/>
            <person name="Rosling A."/>
        </authorList>
    </citation>
    <scope>NUCLEOTIDE SEQUENCE</scope>
    <source>
        <strain evidence="10">FL130A</strain>
    </source>
</reference>
<dbReference type="PANTHER" id="PTHR31313:SF79">
    <property type="entry name" value="C6 FINGER DOMAIN-CONTAINING PROTEIN"/>
    <property type="match status" value="1"/>
</dbReference>
<organism evidence="10 11">
    <name type="scientific">Ambispora leptoticha</name>
    <dbReference type="NCBI Taxonomy" id="144679"/>
    <lineage>
        <taxon>Eukaryota</taxon>
        <taxon>Fungi</taxon>
        <taxon>Fungi incertae sedis</taxon>
        <taxon>Mucoromycota</taxon>
        <taxon>Glomeromycotina</taxon>
        <taxon>Glomeromycetes</taxon>
        <taxon>Archaeosporales</taxon>
        <taxon>Ambisporaceae</taxon>
        <taxon>Ambispora</taxon>
    </lineage>
</organism>
<dbReference type="GO" id="GO:0003677">
    <property type="term" value="F:DNA binding"/>
    <property type="evidence" value="ECO:0007669"/>
    <property type="project" value="UniProtKB-KW"/>
</dbReference>
<name>A0A9N9GL28_9GLOM</name>
<dbReference type="PROSITE" id="PS50048">
    <property type="entry name" value="ZN2_CY6_FUNGAL_2"/>
    <property type="match status" value="1"/>
</dbReference>
<feature type="compositionally biased region" description="Polar residues" evidence="8">
    <location>
        <begin position="739"/>
        <end position="751"/>
    </location>
</feature>
<dbReference type="EMBL" id="CAJVPS010004934">
    <property type="protein sequence ID" value="CAG8609545.1"/>
    <property type="molecule type" value="Genomic_DNA"/>
</dbReference>
<sequence length="831" mass="92555">MEYVFVDDLHRYKRLKVTRACESCRRRKVKCDGGSGGTQTPCSSCRKLKIDCIFSNMAIKRTAPKTEAEQMDERLQRVENLLHKLDEDEKHVKKVYSVDYVDSLTDILGHMKIEYNGRAKYIYTEEGRLLREGDKSNEQEMMILTEPPLPFVFTNITSPDSELANNLIQLYFKHVHPYVPILHKADFLRRLNDKSNPLSPLLLFSVFAMGAKFSDDPAVRADPMKPETAGIPYYNRAKDLLDDFLDTPRLSTVQAQILILKFQEGIRRPGFFFRSWLYFGMIIRMAQDLGLNKNFDKWNIHISREELITRKRVWQICFLCDQFMSGAQGRDVVISLSNTDIDLPLKDDYLDEEELQIQTDFVHLVRLTKILSSVMSVISSAGSGSPLTAWSSNPKLQTLDTALDAWILALPPRLQCPPALEITSSTLPRPPVSHFAGFLNILYHTILILLHRPYITSIDNGKTSTPHPQHLNICTVAANSISQTAQSMFETWGPLVFQFPIRGGNFGVYCLVAASMIHLANMSSSDMRFSRPATDHLLRTLRVLKACVEHSAAWELRDKVLALESAFTAAQQQPSVLMMFNTANQLGVASCAANHIQHAAYPTRPLPKRRATTQNVSSTISAGQENQRHMTTGSLSDSFTHMSSHSAATTSQFQDRPFTQFNGPIPESFTSMLAMNNSHSTKQMDLTGSVDPNNTFWDPDSLLVWNQQQVWSTAAPGTGAISPVSISTSPSATTGSSTGHQSPIIQSAGSPSASLDQIQFTSNNNTGDHQSPIIQSVGSPFNNVARSASPVGSSTSSVSTPTHISQQLTPVLDPVILPSQNHDELLLYSEF</sequence>
<evidence type="ECO:0000313" key="11">
    <source>
        <dbReference type="Proteomes" id="UP000789508"/>
    </source>
</evidence>
<dbReference type="InterPro" id="IPR007219">
    <property type="entry name" value="XnlR_reg_dom"/>
</dbReference>
<dbReference type="CDD" id="cd12148">
    <property type="entry name" value="fungal_TF_MHR"/>
    <property type="match status" value="1"/>
</dbReference>
<gene>
    <name evidence="10" type="ORF">ALEPTO_LOCUS8498</name>
</gene>
<proteinExistence type="predicted"/>
<keyword evidence="5" id="KW-0238">DNA-binding</keyword>
<evidence type="ECO:0000256" key="7">
    <source>
        <dbReference type="ARBA" id="ARBA00023242"/>
    </source>
</evidence>